<dbReference type="EMBL" id="VLLI01000001">
    <property type="protein sequence ID" value="TWJ04355.1"/>
    <property type="molecule type" value="Genomic_DNA"/>
</dbReference>
<evidence type="ECO:0000313" key="3">
    <source>
        <dbReference type="Proteomes" id="UP000317010"/>
    </source>
</evidence>
<dbReference type="InterPro" id="IPR026341">
    <property type="entry name" value="T9SS_type_B"/>
</dbReference>
<keyword evidence="1" id="KW-0732">Signal</keyword>
<dbReference type="NCBIfam" id="TIGR04131">
    <property type="entry name" value="Bac_Flav_CTERM"/>
    <property type="match status" value="1"/>
</dbReference>
<sequence>MFKKKLFLFILFLAFSVKSFSQQFYACDSNGKLALITLTNSGPQYQYLQGCGTYFSIAISGNKLYYIDSYANLFSADITTGATPTITNCTLITTGIAGDALTVDTKGLLYYVNGYQLYSVNPNSPNPTSQYLGTMPYSAAGDVAFYNNQLYMAAPEGIVTVNLSNPALSTLSIPMYNVDVFGLANVLVNGVKTLYALDVNQQANSTSIIQLDMQNMTQVGSVGTVPFVIYDAGSATEAGVVQRINIVNFTTTQECNAYNQASVAIVCSPGTNQYTFTLGNGQSNTTGTFDNLPPGTYNLTIKSNGPEIPTDTAFVIPDYTVNSPAITETQINPVCNNSGQIKLDVGASDALYSIAFQNSVYGFDHIFTGLSTGTYSFTILNKSGCIIDQKSYYLPQDPCVSVVIDSINVTRECNALNKGQVKIVCEPNTDQFTFTLGNGQSNTTGIFDNLLPGTYQLNVTSNGGQFPTNTTFIVPDFSLSDPIINATLNEPICNLTGTIKLDAGSADAAYRIQYNNNTFGFDNSFTGLTAGTYHFTIVNTAGCIIEEKDYVLTQNVCPPITIGNIDVAPECTVYGQASITITTQPHPDQYTYTLNNVSDTTGVFDFVPPGTYNLVITSSGGDKLEQQVIVPDYTLDKPDIALTIKSAECELPGSVKISANGDSKGAATIKHGTDVFPFNSTINNLKPGINYFNIFNGQGCIIDTLAVNIPHDECFIVSFPNAFTPNGDGINDVFRANQNSNPIVFKLFVYDRWGSLVFQSKSVFDGWDGTVNNNPAPFGVYYYVASFTMPDNKSSTKSGYVTLIR</sequence>
<dbReference type="Pfam" id="PF13585">
    <property type="entry name" value="CHU_C"/>
    <property type="match status" value="1"/>
</dbReference>
<feature type="chain" id="PRO_5021802806" evidence="1">
    <location>
        <begin position="27"/>
        <end position="805"/>
    </location>
</feature>
<protein>
    <submittedName>
        <fullName evidence="2">Gliding motility-associated-like protein</fullName>
    </submittedName>
</protein>
<feature type="signal peptide" evidence="1">
    <location>
        <begin position="1"/>
        <end position="26"/>
    </location>
</feature>
<gene>
    <name evidence="2" type="ORF">JN11_00063</name>
</gene>
<dbReference type="AlphaFoldDB" id="A0A562UGQ6"/>
<reference evidence="2 3" key="1">
    <citation type="submission" date="2019-07" db="EMBL/GenBank/DDBJ databases">
        <title>Genomic Encyclopedia of Archaeal and Bacterial Type Strains, Phase II (KMG-II): from individual species to whole genera.</title>
        <authorList>
            <person name="Goeker M."/>
        </authorList>
    </citation>
    <scope>NUCLEOTIDE SEQUENCE [LARGE SCALE GENOMIC DNA]</scope>
    <source>
        <strain evidence="2 3">ATCC BAA-1854</strain>
    </source>
</reference>
<accession>A0A562UGQ6</accession>
<dbReference type="SUPFAM" id="SSF63825">
    <property type="entry name" value="YWTD domain"/>
    <property type="match status" value="1"/>
</dbReference>
<proteinExistence type="predicted"/>
<keyword evidence="3" id="KW-1185">Reference proteome</keyword>
<comment type="caution">
    <text evidence="2">The sequence shown here is derived from an EMBL/GenBank/DDBJ whole genome shotgun (WGS) entry which is preliminary data.</text>
</comment>
<organism evidence="2 3">
    <name type="scientific">Mucilaginibacter frigoritolerans</name>
    <dbReference type="NCBI Taxonomy" id="652788"/>
    <lineage>
        <taxon>Bacteria</taxon>
        <taxon>Pseudomonadati</taxon>
        <taxon>Bacteroidota</taxon>
        <taxon>Sphingobacteriia</taxon>
        <taxon>Sphingobacteriales</taxon>
        <taxon>Sphingobacteriaceae</taxon>
        <taxon>Mucilaginibacter</taxon>
    </lineage>
</organism>
<name>A0A562UGQ6_9SPHI</name>
<evidence type="ECO:0000256" key="1">
    <source>
        <dbReference type="SAM" id="SignalP"/>
    </source>
</evidence>
<dbReference type="Proteomes" id="UP000317010">
    <property type="component" value="Unassembled WGS sequence"/>
</dbReference>
<evidence type="ECO:0000313" key="2">
    <source>
        <dbReference type="EMBL" id="TWJ04355.1"/>
    </source>
</evidence>